<reference evidence="1" key="1">
    <citation type="submission" date="2022-10" db="EMBL/GenBank/DDBJ databases">
        <title>The complete genomes of actinobacterial strains from the NBC collection.</title>
        <authorList>
            <person name="Joergensen T.S."/>
            <person name="Alvarez Arevalo M."/>
            <person name="Sterndorff E.B."/>
            <person name="Faurdal D."/>
            <person name="Vuksanovic O."/>
            <person name="Mourched A.-S."/>
            <person name="Charusanti P."/>
            <person name="Shaw S."/>
            <person name="Blin K."/>
            <person name="Weber T."/>
        </authorList>
    </citation>
    <scope>NUCLEOTIDE SEQUENCE</scope>
    <source>
        <strain evidence="1">NBC_00060</strain>
    </source>
</reference>
<evidence type="ECO:0000313" key="1">
    <source>
        <dbReference type="EMBL" id="WTU42356.1"/>
    </source>
</evidence>
<organism evidence="1">
    <name type="scientific">Streptomyces sp. NBC_00060</name>
    <dbReference type="NCBI Taxonomy" id="2975636"/>
    <lineage>
        <taxon>Bacteria</taxon>
        <taxon>Bacillati</taxon>
        <taxon>Actinomycetota</taxon>
        <taxon>Actinomycetes</taxon>
        <taxon>Kitasatosporales</taxon>
        <taxon>Streptomycetaceae</taxon>
        <taxon>Streptomyces</taxon>
    </lineage>
</organism>
<evidence type="ECO:0008006" key="2">
    <source>
        <dbReference type="Google" id="ProtNLM"/>
    </source>
</evidence>
<dbReference type="EMBL" id="CP108253">
    <property type="protein sequence ID" value="WTU42356.1"/>
    <property type="molecule type" value="Genomic_DNA"/>
</dbReference>
<name>A0AAU2H627_9ACTN</name>
<sequence length="409" mass="45490">MLLTFLVALPFPCPLPHGTVFSRTVEGEVHGLDGIALRVTPEAPDLPADMNSRVFVSLKFWQVKERAAAGNWHLGALTQVASDITGKPLPTPDEPEPTVESYRTVVEMITVQNADTSHASWPNTRDEALDRCFRVLSDVSAMTRLVKHHGHPIATKEQVPFALWFARRPESCSYADSVGGMLFLSPPADPVTEVLNAEQMERLTSHLTRVWDGSPLELAIDRSVEASTFMQRDGDYGNAVIHAALSSEIILDSTLALMLWEEQLVAPSTEAAIAVFDETRGGLASRVRREYSPRLGGTWDPDKIGPVQTWSRNLARLRGRIVHRGYRPTELETAAALSASDELLEFVKERLARRVKRYPRTALLMLGEPGLRRLGGWRAASGYLEAGSNRPDDWFREYSAWRTRVDAAL</sequence>
<gene>
    <name evidence="1" type="ORF">OHV25_23670</name>
</gene>
<dbReference type="AlphaFoldDB" id="A0AAU2H627"/>
<accession>A0AAU2H627</accession>
<protein>
    <recommendedName>
        <fullName evidence="2">Apea-like HEPN domain-containing protein</fullName>
    </recommendedName>
</protein>
<proteinExistence type="predicted"/>